<protein>
    <recommendedName>
        <fullName evidence="15">Bifunctional pantoate ligase/cytidylate kinase</fullName>
    </recommendedName>
    <domain>
        <recommendedName>
            <fullName evidence="15">Pantothenate synthetase</fullName>
            <shortName evidence="15">PS</shortName>
            <ecNumber evidence="15">6.3.2.1</ecNumber>
        </recommendedName>
        <alternativeName>
            <fullName evidence="15">Pantoate--beta-alanine ligase</fullName>
        </alternativeName>
        <alternativeName>
            <fullName evidence="15">Pantoate-activating enzyme</fullName>
        </alternativeName>
    </domain>
    <domain>
        <recommendedName>
            <fullName evidence="15">Cytidylate kinase</fullName>
            <shortName evidence="15">CK</shortName>
            <ecNumber evidence="15">2.7.4.25</ecNumber>
        </recommendedName>
        <alternativeName>
            <fullName evidence="15">Cytidine monophosphate kinase</fullName>
            <shortName evidence="15">CMP kinase</shortName>
        </alternativeName>
    </domain>
</protein>
<dbReference type="NCBIfam" id="TIGR00017">
    <property type="entry name" value="cmk"/>
    <property type="match status" value="1"/>
</dbReference>
<feature type="binding site" evidence="15">
    <location>
        <position position="189"/>
    </location>
    <ligand>
        <name>ATP</name>
        <dbReference type="ChEBI" id="CHEBI:30616"/>
    </ligand>
</feature>
<dbReference type="SUPFAM" id="SSF52540">
    <property type="entry name" value="P-loop containing nucleoside triphosphate hydrolases"/>
    <property type="match status" value="1"/>
</dbReference>
<comment type="catalytic activity">
    <reaction evidence="13 15">
        <text>(R)-pantoate + beta-alanine + ATP = (R)-pantothenate + AMP + diphosphate + H(+)</text>
        <dbReference type="Rhea" id="RHEA:10912"/>
        <dbReference type="ChEBI" id="CHEBI:15378"/>
        <dbReference type="ChEBI" id="CHEBI:15980"/>
        <dbReference type="ChEBI" id="CHEBI:29032"/>
        <dbReference type="ChEBI" id="CHEBI:30616"/>
        <dbReference type="ChEBI" id="CHEBI:33019"/>
        <dbReference type="ChEBI" id="CHEBI:57966"/>
        <dbReference type="ChEBI" id="CHEBI:456215"/>
        <dbReference type="EC" id="6.3.2.1"/>
    </reaction>
</comment>
<evidence type="ECO:0000256" key="3">
    <source>
        <dbReference type="ARBA" id="ARBA00009427"/>
    </source>
</evidence>
<evidence type="ECO:0000256" key="5">
    <source>
        <dbReference type="ARBA" id="ARBA00022598"/>
    </source>
</evidence>
<comment type="subcellular location">
    <subcellularLocation>
        <location evidence="15">Cytoplasm</location>
    </subcellularLocation>
</comment>
<keyword evidence="10 15" id="KW-0067">ATP-binding</keyword>
<dbReference type="HAMAP" id="MF_01349">
    <property type="entry name" value="PanCY"/>
    <property type="match status" value="1"/>
</dbReference>
<dbReference type="CDD" id="cd02020">
    <property type="entry name" value="CMPK"/>
    <property type="match status" value="1"/>
</dbReference>
<dbReference type="UniPathway" id="UPA00028">
    <property type="reaction ID" value="UER00005"/>
</dbReference>
<dbReference type="InterPro" id="IPR024894">
    <property type="entry name" value="Pantoate_ligase/cytidylate_kin"/>
</dbReference>
<comment type="pathway">
    <text evidence="1 15">Cofactor biosynthesis; (R)-pantothenate biosynthesis; (R)-pantothenate from (R)-pantoate and beta-alanine: step 1/1.</text>
</comment>
<comment type="similarity">
    <text evidence="2">Belongs to the pantothenate synthetase family.</text>
</comment>
<comment type="similarity">
    <text evidence="15">In the N-terminal section; belongs to the pantothenate synthetase family.</text>
</comment>
<dbReference type="PANTHER" id="PTHR21299:SF1">
    <property type="entry name" value="PANTOATE--BETA-ALANINE LIGASE"/>
    <property type="match status" value="1"/>
</dbReference>
<evidence type="ECO:0000256" key="12">
    <source>
        <dbReference type="ARBA" id="ARBA00047615"/>
    </source>
</evidence>
<evidence type="ECO:0000256" key="11">
    <source>
        <dbReference type="ARBA" id="ARBA00023268"/>
    </source>
</evidence>
<dbReference type="SUPFAM" id="SSF52374">
    <property type="entry name" value="Nucleotidylyl transferase"/>
    <property type="match status" value="1"/>
</dbReference>
<feature type="binding site" evidence="15">
    <location>
        <begin position="160"/>
        <end position="163"/>
    </location>
    <ligand>
        <name>ATP</name>
        <dbReference type="ChEBI" id="CHEBI:30616"/>
    </ligand>
</feature>
<dbReference type="GO" id="GO:0015949">
    <property type="term" value="P:nucleobase-containing small molecule interconversion"/>
    <property type="evidence" value="ECO:0007669"/>
    <property type="project" value="TreeGrafter"/>
</dbReference>
<evidence type="ECO:0000256" key="2">
    <source>
        <dbReference type="ARBA" id="ARBA00009256"/>
    </source>
</evidence>
<dbReference type="HAMAP" id="MF_00158">
    <property type="entry name" value="PanC"/>
    <property type="match status" value="1"/>
</dbReference>
<gene>
    <name evidence="15" type="primary">panC/cmk</name>
    <name evidence="17" type="ORF">GS597_17990</name>
</gene>
<dbReference type="NCBIfam" id="TIGR00018">
    <property type="entry name" value="panC"/>
    <property type="match status" value="1"/>
</dbReference>
<dbReference type="GO" id="GO:0004592">
    <property type="term" value="F:pantoate-beta-alanine ligase activity"/>
    <property type="evidence" value="ECO:0007669"/>
    <property type="project" value="UniProtKB-UniRule"/>
</dbReference>
<dbReference type="NCBIfam" id="TIGR00125">
    <property type="entry name" value="cyt_tran_rel"/>
    <property type="match status" value="1"/>
</dbReference>
<evidence type="ECO:0000256" key="4">
    <source>
        <dbReference type="ARBA" id="ARBA00022490"/>
    </source>
</evidence>
<comment type="function">
    <text evidence="15">Catalyzes the condensation of pantoate with beta-alanine in an ATP-dependent reaction via a pantoyl-adenylate intermediate.</text>
</comment>
<dbReference type="InterPro" id="IPR004821">
    <property type="entry name" value="Cyt_trans-like"/>
</dbReference>
<proteinExistence type="inferred from homology"/>
<keyword evidence="5 15" id="KW-0436">Ligase</keyword>
<dbReference type="Gene3D" id="3.40.50.300">
    <property type="entry name" value="P-loop containing nucleotide triphosphate hydrolases"/>
    <property type="match status" value="1"/>
</dbReference>
<feature type="region of interest" description="Cytidylate kinase" evidence="15">
    <location>
        <begin position="291"/>
        <end position="526"/>
    </location>
</feature>
<accession>A0A8K2A261</accession>
<reference evidence="17" key="1">
    <citation type="submission" date="2019-12" db="EMBL/GenBank/DDBJ databases">
        <title>High-Quality draft genome sequences of three cyanobacteria isolated from the limestone walls of the Old Cathedral of Coimbra.</title>
        <authorList>
            <person name="Tiago I."/>
            <person name="Soares F."/>
            <person name="Portugal A."/>
        </authorList>
    </citation>
    <scope>NUCLEOTIDE SEQUENCE [LARGE SCALE GENOMIC DNA]</scope>
    <source>
        <strain evidence="17">C</strain>
    </source>
</reference>
<feature type="binding site" evidence="15">
    <location>
        <begin position="197"/>
        <end position="200"/>
    </location>
    <ligand>
        <name>ATP</name>
        <dbReference type="ChEBI" id="CHEBI:30616"/>
    </ligand>
</feature>
<dbReference type="CDD" id="cd00560">
    <property type="entry name" value="PanC"/>
    <property type="match status" value="1"/>
</dbReference>
<dbReference type="Gene3D" id="3.40.50.620">
    <property type="entry name" value="HUPs"/>
    <property type="match status" value="1"/>
</dbReference>
<evidence type="ECO:0000256" key="1">
    <source>
        <dbReference type="ARBA" id="ARBA00004990"/>
    </source>
</evidence>
<dbReference type="GO" id="GO:0005524">
    <property type="term" value="F:ATP binding"/>
    <property type="evidence" value="ECO:0007669"/>
    <property type="project" value="UniProtKB-UniRule"/>
</dbReference>
<evidence type="ECO:0000259" key="16">
    <source>
        <dbReference type="Pfam" id="PF02224"/>
    </source>
</evidence>
<evidence type="ECO:0000256" key="10">
    <source>
        <dbReference type="ARBA" id="ARBA00022840"/>
    </source>
</evidence>
<dbReference type="PANTHER" id="PTHR21299">
    <property type="entry name" value="CYTIDYLATE KINASE/PANTOATE-BETA-ALANINE LIGASE"/>
    <property type="match status" value="1"/>
</dbReference>
<comment type="function">
    <text evidence="15">Catalyzes the transfer of a phosphate group from ATP to either CMP or dCMP to form CDP or dCDP and ADP, respectively.</text>
</comment>
<name>A0A8K2A261_9CYAN</name>
<comment type="catalytic activity">
    <reaction evidence="14 15">
        <text>CMP + ATP = CDP + ADP</text>
        <dbReference type="Rhea" id="RHEA:11600"/>
        <dbReference type="ChEBI" id="CHEBI:30616"/>
        <dbReference type="ChEBI" id="CHEBI:58069"/>
        <dbReference type="ChEBI" id="CHEBI:60377"/>
        <dbReference type="ChEBI" id="CHEBI:456216"/>
        <dbReference type="EC" id="2.7.4.25"/>
    </reaction>
</comment>
<evidence type="ECO:0000256" key="15">
    <source>
        <dbReference type="HAMAP-Rule" id="MF_01349"/>
    </source>
</evidence>
<dbReference type="HAMAP" id="MF_00238">
    <property type="entry name" value="Cytidyl_kinase_type1"/>
    <property type="match status" value="1"/>
</dbReference>
<dbReference type="AlphaFoldDB" id="A0A8K2A261"/>
<evidence type="ECO:0000256" key="8">
    <source>
        <dbReference type="ARBA" id="ARBA00022741"/>
    </source>
</evidence>
<feature type="binding site" evidence="15">
    <location>
        <begin position="42"/>
        <end position="49"/>
    </location>
    <ligand>
        <name>ATP</name>
        <dbReference type="ChEBI" id="CHEBI:30616"/>
    </ligand>
</feature>
<feature type="binding site" evidence="15">
    <location>
        <position position="73"/>
    </location>
    <ligand>
        <name>beta-alanine</name>
        <dbReference type="ChEBI" id="CHEBI:57966"/>
    </ligand>
</feature>
<keyword evidence="18" id="KW-1185">Reference proteome</keyword>
<dbReference type="GO" id="GO:0005829">
    <property type="term" value="C:cytosol"/>
    <property type="evidence" value="ECO:0007669"/>
    <property type="project" value="TreeGrafter"/>
</dbReference>
<evidence type="ECO:0000256" key="9">
    <source>
        <dbReference type="ARBA" id="ARBA00022777"/>
    </source>
</evidence>
<organism evidence="17 18">
    <name type="scientific">Petrachloros mirabilis ULC683</name>
    <dbReference type="NCBI Taxonomy" id="2781853"/>
    <lineage>
        <taxon>Bacteria</taxon>
        <taxon>Bacillati</taxon>
        <taxon>Cyanobacteriota</taxon>
        <taxon>Cyanophyceae</taxon>
        <taxon>Synechococcales</taxon>
        <taxon>Petrachlorosaceae</taxon>
        <taxon>Petrachloros</taxon>
        <taxon>Petrachloros mirabilis</taxon>
    </lineage>
</organism>
<dbReference type="NCBIfam" id="NF010004">
    <property type="entry name" value="PRK13477.1"/>
    <property type="match status" value="1"/>
</dbReference>
<sequence length="526" mass="57372">MSDVVVIKTIPGMRRWVQQVRTQPSPHTATPRLGRIGLVPTMGFLHPGHQRLIQQARQENDTVVVSVFVNPLQFGAGEDFQSYPRTLDQDCQICQTEGVDVVFAPEPQTLLNQESLTQVVPPDSLTGTLCGQTRPEHFQGVATIVVKLLNLIQPERIYFGQKDAQQLAIVRRLVQDLNVPVQVVACPIVREANGLAYSSRNQYLTPGQQQDATALSQGLLSAKELFRSGVRQRDALIQAVAAQIESRSSLKLEYVDLVDPDTLVPLDPLETTGLLAVAAWVGEARLIDNVKLNARLPILAIDGPAGAGKSTITQCCAQELGLQYLDTGAMYRAVTWLVLQAGLPLTDEVAIAELVGQSQLTFLPSSTSQAPSQVWINGQAVTQAIRSRDVTAQVSAIAAQPSVREILVQQQRQLGAGGGVAMEGRDIGTHVFPDAEVKIFLTASIQERARRRQRDLDGLGEAQISLEQLEQEIAARDQYDSQRSLAPLCKAMDAIEIETDHLTIDQVTAKVVSLYRAQQSQGITQP</sequence>
<dbReference type="InterPro" id="IPR042176">
    <property type="entry name" value="Pantoate_ligase_C"/>
</dbReference>
<keyword evidence="11 15" id="KW-0511">Multifunctional enzyme</keyword>
<keyword evidence="6 15" id="KW-0566">Pantothenate biosynthesis</keyword>
<comment type="catalytic activity">
    <reaction evidence="12 15">
        <text>dCMP + ATP = dCDP + ADP</text>
        <dbReference type="Rhea" id="RHEA:25094"/>
        <dbReference type="ChEBI" id="CHEBI:30616"/>
        <dbReference type="ChEBI" id="CHEBI:57566"/>
        <dbReference type="ChEBI" id="CHEBI:58593"/>
        <dbReference type="ChEBI" id="CHEBI:456216"/>
        <dbReference type="EC" id="2.7.4.25"/>
    </reaction>
</comment>
<evidence type="ECO:0000256" key="13">
    <source>
        <dbReference type="ARBA" id="ARBA00048258"/>
    </source>
</evidence>
<evidence type="ECO:0000256" key="7">
    <source>
        <dbReference type="ARBA" id="ARBA00022679"/>
    </source>
</evidence>
<dbReference type="InterPro" id="IPR003136">
    <property type="entry name" value="Cytidylate_kin"/>
</dbReference>
<dbReference type="InterPro" id="IPR027417">
    <property type="entry name" value="P-loop_NTPase"/>
</dbReference>
<feature type="binding site" evidence="15">
    <location>
        <position position="73"/>
    </location>
    <ligand>
        <name>(R)-pantoate</name>
        <dbReference type="ChEBI" id="CHEBI:15980"/>
    </ligand>
</feature>
<evidence type="ECO:0000256" key="14">
    <source>
        <dbReference type="ARBA" id="ARBA00048478"/>
    </source>
</evidence>
<dbReference type="InterPro" id="IPR011994">
    <property type="entry name" value="Cytidylate_kinase_dom"/>
</dbReference>
<evidence type="ECO:0000313" key="17">
    <source>
        <dbReference type="EMBL" id="NCJ08363.1"/>
    </source>
</evidence>
<dbReference type="EMBL" id="WVIC01000049">
    <property type="protein sequence ID" value="NCJ08363.1"/>
    <property type="molecule type" value="Genomic_DNA"/>
</dbReference>
<feature type="region of interest" description="Pantoate--beta-alanine ligase" evidence="15">
    <location>
        <begin position="1"/>
        <end position="290"/>
    </location>
</feature>
<feature type="domain" description="Cytidylate kinase" evidence="16">
    <location>
        <begin position="300"/>
        <end position="515"/>
    </location>
</feature>
<dbReference type="EC" id="2.7.4.25" evidence="15"/>
<evidence type="ECO:0000256" key="6">
    <source>
        <dbReference type="ARBA" id="ARBA00022655"/>
    </source>
</evidence>
<dbReference type="GO" id="GO:0006220">
    <property type="term" value="P:pyrimidine nucleotide metabolic process"/>
    <property type="evidence" value="ECO:0007669"/>
    <property type="project" value="UniProtKB-UniRule"/>
</dbReference>
<comment type="similarity">
    <text evidence="15">In the C-terminal section; belongs to the cytidylate kinase family. Type 1 subfamily.</text>
</comment>
<dbReference type="Proteomes" id="UP000607397">
    <property type="component" value="Unassembled WGS sequence"/>
</dbReference>
<dbReference type="GO" id="GO:0036431">
    <property type="term" value="F:dCMP kinase activity"/>
    <property type="evidence" value="ECO:0007669"/>
    <property type="project" value="InterPro"/>
</dbReference>
<keyword evidence="9 15" id="KW-0418">Kinase</keyword>
<comment type="caution">
    <text evidence="17">The sequence shown here is derived from an EMBL/GenBank/DDBJ whole genome shotgun (WGS) entry which is preliminary data.</text>
</comment>
<dbReference type="GO" id="GO:0015940">
    <property type="term" value="P:pantothenate biosynthetic process"/>
    <property type="evidence" value="ECO:0007669"/>
    <property type="project" value="UniProtKB-UniRule"/>
</dbReference>
<feature type="active site" description="Proton donor" evidence="15">
    <location>
        <position position="49"/>
    </location>
</feature>
<feature type="binding site" evidence="15">
    <location>
        <position position="166"/>
    </location>
    <ligand>
        <name>(R)-pantoate</name>
        <dbReference type="ChEBI" id="CHEBI:15980"/>
    </ligand>
</feature>
<dbReference type="EC" id="6.3.2.1" evidence="15"/>
<keyword evidence="8 15" id="KW-0547">Nucleotide-binding</keyword>
<dbReference type="RefSeq" id="WP_161826833.1">
    <property type="nucleotide sequence ID" value="NZ_WVIC01000049.1"/>
</dbReference>
<comment type="similarity">
    <text evidence="3">Belongs to the cytidylate kinase family. Type 1 subfamily.</text>
</comment>
<dbReference type="Pfam" id="PF02224">
    <property type="entry name" value="Cytidylate_kin"/>
    <property type="match status" value="1"/>
</dbReference>
<dbReference type="Pfam" id="PF02569">
    <property type="entry name" value="Pantoate_ligase"/>
    <property type="match status" value="1"/>
</dbReference>
<evidence type="ECO:0000313" key="18">
    <source>
        <dbReference type="Proteomes" id="UP000607397"/>
    </source>
</evidence>
<dbReference type="InterPro" id="IPR003721">
    <property type="entry name" value="Pantoate_ligase"/>
</dbReference>
<dbReference type="InterPro" id="IPR014729">
    <property type="entry name" value="Rossmann-like_a/b/a_fold"/>
</dbReference>
<keyword evidence="7 15" id="KW-0808">Transferase</keyword>
<keyword evidence="4 15" id="KW-0963">Cytoplasm</keyword>
<dbReference type="Gene3D" id="3.30.1300.10">
    <property type="entry name" value="Pantoate-beta-alanine ligase, C-terminal domain"/>
    <property type="match status" value="1"/>
</dbReference>